<name>A0ABY6LTD6_9ARAC</name>
<dbReference type="InterPro" id="IPR036397">
    <property type="entry name" value="RNaseH_sf"/>
</dbReference>
<dbReference type="PANTHER" id="PTHR46060:SF1">
    <property type="entry name" value="MARINER MOS1 TRANSPOSASE-LIKE PROTEIN"/>
    <property type="match status" value="1"/>
</dbReference>
<dbReference type="Proteomes" id="UP001235939">
    <property type="component" value="Chromosome X"/>
</dbReference>
<dbReference type="InterPro" id="IPR052709">
    <property type="entry name" value="Transposase-MT_Hybrid"/>
</dbReference>
<organism evidence="1 2">
    <name type="scientific">Cordylochernes scorpioides</name>
    <dbReference type="NCBI Taxonomy" id="51811"/>
    <lineage>
        <taxon>Eukaryota</taxon>
        <taxon>Metazoa</taxon>
        <taxon>Ecdysozoa</taxon>
        <taxon>Arthropoda</taxon>
        <taxon>Chelicerata</taxon>
        <taxon>Arachnida</taxon>
        <taxon>Pseudoscorpiones</taxon>
        <taxon>Cheliferoidea</taxon>
        <taxon>Chernetidae</taxon>
        <taxon>Cordylochernes</taxon>
    </lineage>
</organism>
<dbReference type="PANTHER" id="PTHR46060">
    <property type="entry name" value="MARINER MOS1 TRANSPOSASE-LIKE PROTEIN"/>
    <property type="match status" value="1"/>
</dbReference>
<gene>
    <name evidence="1" type="ORF">LAZ67_X002409</name>
</gene>
<keyword evidence="2" id="KW-1185">Reference proteome</keyword>
<accession>A0ABY6LTD6</accession>
<evidence type="ECO:0000313" key="2">
    <source>
        <dbReference type="Proteomes" id="UP001235939"/>
    </source>
</evidence>
<reference evidence="1 2" key="1">
    <citation type="submission" date="2022-03" db="EMBL/GenBank/DDBJ databases">
        <title>A chromosomal length assembly of Cordylochernes scorpioides.</title>
        <authorList>
            <person name="Zeh D."/>
            <person name="Zeh J."/>
        </authorList>
    </citation>
    <scope>NUCLEOTIDE SEQUENCE [LARGE SCALE GENOMIC DNA]</scope>
    <source>
        <strain evidence="1">IN4F17</strain>
        <tissue evidence="1">Whole Body</tissue>
    </source>
</reference>
<evidence type="ECO:0000313" key="1">
    <source>
        <dbReference type="EMBL" id="UYV84507.1"/>
    </source>
</evidence>
<dbReference type="Gene3D" id="3.30.420.10">
    <property type="entry name" value="Ribonuclease H-like superfamily/Ribonuclease H"/>
    <property type="match status" value="1"/>
</dbReference>
<dbReference type="InterPro" id="IPR001888">
    <property type="entry name" value="Transposase_1"/>
</dbReference>
<dbReference type="Pfam" id="PF01359">
    <property type="entry name" value="Transposase_1"/>
    <property type="match status" value="1"/>
</dbReference>
<evidence type="ECO:0008006" key="3">
    <source>
        <dbReference type="Google" id="ProtNLM"/>
    </source>
</evidence>
<dbReference type="EMBL" id="CP092886">
    <property type="protein sequence ID" value="UYV84507.1"/>
    <property type="molecule type" value="Genomic_DNA"/>
</dbReference>
<sequence>MQKHCPKVQPHQRVQVTKWGSGTFFLFKSRDISATTIHLKLQPVYGNETLDRSTIQRWVQCFHNGYFDLHDETPGKPSNVTTDQNLALVEEIVKNNWTITTYQLMAKLFISKNLIESYMEPASESFKGIKMCDEAWVYHYDPSSKHQSMQWTHKMSPVKKIPRLFFSKDKIMITVFWGKMGLYSRTRPKKAISTKRPSLKGCQIKFHQDNARPHTAQQTLAHISRYGWTLMPHPAYSPDLASSEFYLFGKLKNSLSCRKFENDELLLHEVGGCFRNKM</sequence>
<protein>
    <recommendedName>
        <fullName evidence="3">Transposase</fullName>
    </recommendedName>
</protein>
<proteinExistence type="predicted"/>